<protein>
    <recommendedName>
        <fullName evidence="5">AAA+ ATPase domain-containing protein</fullName>
    </recommendedName>
</protein>
<evidence type="ECO:0000256" key="1">
    <source>
        <dbReference type="ARBA" id="ARBA00022741"/>
    </source>
</evidence>
<keyword evidence="2" id="KW-0067">ATP-binding</keyword>
<evidence type="ECO:0000313" key="4">
    <source>
        <dbReference type="Proteomes" id="UP000186670"/>
    </source>
</evidence>
<dbReference type="InterPro" id="IPR013641">
    <property type="entry name" value="KTI12/PSTK"/>
</dbReference>
<reference evidence="3 4" key="1">
    <citation type="journal article" date="2016" name="Nat. Commun.">
        <title>Thousands of microbial genomes shed light on interconnected biogeochemical processes in an aquifer system.</title>
        <authorList>
            <person name="Anantharaman K."/>
            <person name="Brown C.T."/>
            <person name="Hug L.A."/>
            <person name="Sharon I."/>
            <person name="Castelle C.J."/>
            <person name="Probst A.J."/>
            <person name="Thomas B.C."/>
            <person name="Singh A."/>
            <person name="Wilkins M.J."/>
            <person name="Karaoz U."/>
            <person name="Brodie E.L."/>
            <person name="Williams K.H."/>
            <person name="Hubbard S.S."/>
            <person name="Banfield J.F."/>
        </authorList>
    </citation>
    <scope>NUCLEOTIDE SEQUENCE [LARGE SCALE GENOMIC DNA]</scope>
</reference>
<dbReference type="Pfam" id="PF08433">
    <property type="entry name" value="KTI12"/>
    <property type="match status" value="1"/>
</dbReference>
<organism evidence="3 4">
    <name type="scientific">Candidatus Campbellbacteria bacterium RIFCSPHIGHO2_01_FULL_34_10</name>
    <dbReference type="NCBI Taxonomy" id="1797577"/>
    <lineage>
        <taxon>Bacteria</taxon>
        <taxon>Candidatus Campbelliibacteriota</taxon>
    </lineage>
</organism>
<dbReference type="Gene3D" id="3.40.50.300">
    <property type="entry name" value="P-loop containing nucleotide triphosphate hydrolases"/>
    <property type="match status" value="1"/>
</dbReference>
<sequence length="147" mass="16924">MKLIILKGLPGTGKTAIAHELENKLSNSEVIHLDDFGIKTGKNIEENFKKILKKLSKLIEQDTEVVIVEGLTKDVDFWSRLKTFAEENKLILISFMLEQPLDRLLERKPKNSVEDFKKLQKYLEVSDEIIIRDNDIDGSVNFILNKI</sequence>
<name>A0A1F5EKS9_9BACT</name>
<evidence type="ECO:0000313" key="3">
    <source>
        <dbReference type="EMBL" id="OGD68005.1"/>
    </source>
</evidence>
<dbReference type="SUPFAM" id="SSF52540">
    <property type="entry name" value="P-loop containing nucleoside triphosphate hydrolases"/>
    <property type="match status" value="1"/>
</dbReference>
<dbReference type="Proteomes" id="UP000186670">
    <property type="component" value="Unassembled WGS sequence"/>
</dbReference>
<dbReference type="AlphaFoldDB" id="A0A1F5EKS9"/>
<gene>
    <name evidence="3" type="ORF">A2811_03090</name>
</gene>
<dbReference type="InterPro" id="IPR027417">
    <property type="entry name" value="P-loop_NTPase"/>
</dbReference>
<accession>A0A1F5EKS9</accession>
<proteinExistence type="predicted"/>
<comment type="caution">
    <text evidence="3">The sequence shown here is derived from an EMBL/GenBank/DDBJ whole genome shotgun (WGS) entry which is preliminary data.</text>
</comment>
<evidence type="ECO:0000256" key="2">
    <source>
        <dbReference type="ARBA" id="ARBA00022840"/>
    </source>
</evidence>
<keyword evidence="1" id="KW-0547">Nucleotide-binding</keyword>
<evidence type="ECO:0008006" key="5">
    <source>
        <dbReference type="Google" id="ProtNLM"/>
    </source>
</evidence>
<dbReference type="EMBL" id="MEZZ01000043">
    <property type="protein sequence ID" value="OGD68005.1"/>
    <property type="molecule type" value="Genomic_DNA"/>
</dbReference>
<dbReference type="GO" id="GO:0005524">
    <property type="term" value="F:ATP binding"/>
    <property type="evidence" value="ECO:0007669"/>
    <property type="project" value="UniProtKB-KW"/>
</dbReference>